<protein>
    <recommendedName>
        <fullName evidence="5">DUF3617 family protein</fullName>
    </recommendedName>
</protein>
<feature type="signal peptide" evidence="2">
    <location>
        <begin position="1"/>
        <end position="22"/>
    </location>
</feature>
<geneLocation type="plasmid" evidence="4">
    <name>patcfbp7129a</name>
</geneLocation>
<feature type="region of interest" description="Disordered" evidence="1">
    <location>
        <begin position="134"/>
        <end position="156"/>
    </location>
</feature>
<accession>A0A4D7YQH8</accession>
<dbReference type="EMBL" id="CP039924">
    <property type="protein sequence ID" value="QCL97957.1"/>
    <property type="molecule type" value="Genomic_DNA"/>
</dbReference>
<gene>
    <name evidence="3" type="ORF">CFBP7129_27740</name>
</gene>
<evidence type="ECO:0008006" key="5">
    <source>
        <dbReference type="Google" id="ProtNLM"/>
    </source>
</evidence>
<dbReference type="RefSeq" id="WP_137006294.1">
    <property type="nucleotide sequence ID" value="NZ_CP039924.1"/>
</dbReference>
<sequence length="156" mass="17295">MYLKFLAYCVPATLCVVTGANATELPKRQSGLWAFESPDNPFINGSLCVDDTNTHFIDTDVWKGFEQECKTTDSVTDRAAGELRATCHSPATGETKLTLTYDGDFQTRYRYAFVALFTGINGKEDSSSSIVEATFQGECPDDMKPGSRKLRLRPEQ</sequence>
<reference evidence="3 4" key="1">
    <citation type="submission" date="2019-04" db="EMBL/GenBank/DDBJ databases">
        <title>Complete genome sequence of Agrobacterium tumefaciens CFBP7129.</title>
        <authorList>
            <person name="Haryono M."/>
            <person name="Lin Y.-C."/>
            <person name="Lai E.-M."/>
            <person name="Kuo C.-H."/>
        </authorList>
    </citation>
    <scope>NUCLEOTIDE SEQUENCE [LARGE SCALE GENOMIC DNA]</scope>
    <source>
        <strain evidence="3 4">CFBP7129</strain>
        <plasmid evidence="4">patcfbp7129a</plasmid>
    </source>
</reference>
<keyword evidence="2" id="KW-0732">Signal</keyword>
<evidence type="ECO:0000256" key="1">
    <source>
        <dbReference type="SAM" id="MobiDB-lite"/>
    </source>
</evidence>
<feature type="chain" id="PRO_5020205283" description="DUF3617 family protein" evidence="2">
    <location>
        <begin position="23"/>
        <end position="156"/>
    </location>
</feature>
<evidence type="ECO:0000313" key="4">
    <source>
        <dbReference type="Proteomes" id="UP000298649"/>
    </source>
</evidence>
<proteinExistence type="predicted"/>
<keyword evidence="3" id="KW-0614">Plasmid</keyword>
<name>A0A4D7YQH8_AGRTU</name>
<evidence type="ECO:0000313" key="3">
    <source>
        <dbReference type="EMBL" id="QCL97957.1"/>
    </source>
</evidence>
<dbReference type="Proteomes" id="UP000298649">
    <property type="component" value="Plasmid pAtCFBP7129a"/>
</dbReference>
<organism evidence="3 4">
    <name type="scientific">Agrobacterium tumefaciens</name>
    <dbReference type="NCBI Taxonomy" id="358"/>
    <lineage>
        <taxon>Bacteria</taxon>
        <taxon>Pseudomonadati</taxon>
        <taxon>Pseudomonadota</taxon>
        <taxon>Alphaproteobacteria</taxon>
        <taxon>Hyphomicrobiales</taxon>
        <taxon>Rhizobiaceae</taxon>
        <taxon>Rhizobium/Agrobacterium group</taxon>
        <taxon>Agrobacterium</taxon>
        <taxon>Agrobacterium tumefaciens complex</taxon>
    </lineage>
</organism>
<dbReference type="AlphaFoldDB" id="A0A4D7YQH8"/>
<feature type="compositionally biased region" description="Basic residues" evidence="1">
    <location>
        <begin position="146"/>
        <end position="156"/>
    </location>
</feature>
<evidence type="ECO:0000256" key="2">
    <source>
        <dbReference type="SAM" id="SignalP"/>
    </source>
</evidence>